<comment type="caution">
    <text evidence="7">The sequence shown here is derived from an EMBL/GenBank/DDBJ whole genome shotgun (WGS) entry which is preliminary data.</text>
</comment>
<evidence type="ECO:0000256" key="2">
    <source>
        <dbReference type="ARBA" id="ARBA00022723"/>
    </source>
</evidence>
<evidence type="ECO:0000313" key="7">
    <source>
        <dbReference type="EMBL" id="RXH96390.1"/>
    </source>
</evidence>
<dbReference type="PANTHER" id="PTHR46151">
    <property type="entry name" value="NEP1-INTERACTING PROTEIN-LIKE 2"/>
    <property type="match status" value="1"/>
</dbReference>
<protein>
    <recommendedName>
        <fullName evidence="9">YMGG-like Gly-zipper domain-containing protein</fullName>
    </recommendedName>
</protein>
<dbReference type="PANTHER" id="PTHR46151:SF18">
    <property type="entry name" value="NEP1-INTERACTING PROTEIN-LIKE 2"/>
    <property type="match status" value="1"/>
</dbReference>
<keyword evidence="5 6" id="KW-0472">Membrane</keyword>
<comment type="subcellular location">
    <subcellularLocation>
        <location evidence="1">Membrane</location>
    </subcellularLocation>
</comment>
<evidence type="ECO:0000256" key="1">
    <source>
        <dbReference type="ARBA" id="ARBA00004370"/>
    </source>
</evidence>
<keyword evidence="4" id="KW-0862">Zinc</keyword>
<reference evidence="7 8" key="1">
    <citation type="submission" date="2018-10" db="EMBL/GenBank/DDBJ databases">
        <title>A high-quality apple genome assembly.</title>
        <authorList>
            <person name="Hu J."/>
        </authorList>
    </citation>
    <scope>NUCLEOTIDE SEQUENCE [LARGE SCALE GENOMIC DNA]</scope>
    <source>
        <strain evidence="8">cv. HFTH1</strain>
        <tissue evidence="7">Young leaf</tissue>
    </source>
</reference>
<dbReference type="Gramene" id="mRNA:MD06G0162100">
    <property type="protein sequence ID" value="mRNA:MD06G0162100"/>
    <property type="gene ID" value="MD06G0162100"/>
</dbReference>
<evidence type="ECO:0000313" key="8">
    <source>
        <dbReference type="Proteomes" id="UP000290289"/>
    </source>
</evidence>
<name>A0A498JLE7_MALDO</name>
<evidence type="ECO:0000256" key="6">
    <source>
        <dbReference type="SAM" id="Phobius"/>
    </source>
</evidence>
<evidence type="ECO:0008006" key="9">
    <source>
        <dbReference type="Google" id="ProtNLM"/>
    </source>
</evidence>
<dbReference type="Proteomes" id="UP000290289">
    <property type="component" value="Chromosome 6"/>
</dbReference>
<keyword evidence="6" id="KW-1133">Transmembrane helix</keyword>
<keyword evidence="3" id="KW-0863">Zinc-finger</keyword>
<evidence type="ECO:0000256" key="5">
    <source>
        <dbReference type="ARBA" id="ARBA00023136"/>
    </source>
</evidence>
<dbReference type="AlphaFoldDB" id="A0A498JLE7"/>
<proteinExistence type="predicted"/>
<dbReference type="GO" id="GO:0016020">
    <property type="term" value="C:membrane"/>
    <property type="evidence" value="ECO:0007669"/>
    <property type="project" value="UniProtKB-SubCell"/>
</dbReference>
<sequence length="96" mass="9816">MESVGLQRVGVVQRLPLLVVNLVAGALVLLFALAGFFTGGIAGALAGKASDRGVVRGAGLGAVAGAVLSVEILEASRDLLRLGRPGWRRSSLMVSY</sequence>
<dbReference type="GO" id="GO:0008270">
    <property type="term" value="F:zinc ion binding"/>
    <property type="evidence" value="ECO:0007669"/>
    <property type="project" value="UniProtKB-KW"/>
</dbReference>
<keyword evidence="6" id="KW-0812">Transmembrane</keyword>
<feature type="transmembrane region" description="Helical" evidence="6">
    <location>
        <begin position="20"/>
        <end position="46"/>
    </location>
</feature>
<organism evidence="7 8">
    <name type="scientific">Malus domestica</name>
    <name type="common">Apple</name>
    <name type="synonym">Pyrus malus</name>
    <dbReference type="NCBI Taxonomy" id="3750"/>
    <lineage>
        <taxon>Eukaryota</taxon>
        <taxon>Viridiplantae</taxon>
        <taxon>Streptophyta</taxon>
        <taxon>Embryophyta</taxon>
        <taxon>Tracheophyta</taxon>
        <taxon>Spermatophyta</taxon>
        <taxon>Magnoliopsida</taxon>
        <taxon>eudicotyledons</taxon>
        <taxon>Gunneridae</taxon>
        <taxon>Pentapetalae</taxon>
        <taxon>rosids</taxon>
        <taxon>fabids</taxon>
        <taxon>Rosales</taxon>
        <taxon>Rosaceae</taxon>
        <taxon>Amygdaloideae</taxon>
        <taxon>Maleae</taxon>
        <taxon>Malus</taxon>
    </lineage>
</organism>
<keyword evidence="2" id="KW-0479">Metal-binding</keyword>
<keyword evidence="8" id="KW-1185">Reference proteome</keyword>
<gene>
    <name evidence="7" type="ORF">DVH24_008894</name>
</gene>
<evidence type="ECO:0000256" key="3">
    <source>
        <dbReference type="ARBA" id="ARBA00022771"/>
    </source>
</evidence>
<accession>A0A498JLE7</accession>
<evidence type="ECO:0000256" key="4">
    <source>
        <dbReference type="ARBA" id="ARBA00022833"/>
    </source>
</evidence>
<dbReference type="EMBL" id="RDQH01000332">
    <property type="protein sequence ID" value="RXH96390.1"/>
    <property type="molecule type" value="Genomic_DNA"/>
</dbReference>